<dbReference type="AlphaFoldDB" id="A0A1Z5JBF1"/>
<feature type="compositionally biased region" description="Basic and acidic residues" evidence="1">
    <location>
        <begin position="191"/>
        <end position="206"/>
    </location>
</feature>
<dbReference type="InParanoid" id="A0A1Z5JBF1"/>
<evidence type="ECO:0000313" key="2">
    <source>
        <dbReference type="EMBL" id="GAX11333.1"/>
    </source>
</evidence>
<dbReference type="EMBL" id="BDSP01000041">
    <property type="protein sequence ID" value="GAX11333.1"/>
    <property type="molecule type" value="Genomic_DNA"/>
</dbReference>
<organism evidence="2 3">
    <name type="scientific">Fistulifera solaris</name>
    <name type="common">Oleaginous diatom</name>
    <dbReference type="NCBI Taxonomy" id="1519565"/>
    <lineage>
        <taxon>Eukaryota</taxon>
        <taxon>Sar</taxon>
        <taxon>Stramenopiles</taxon>
        <taxon>Ochrophyta</taxon>
        <taxon>Bacillariophyta</taxon>
        <taxon>Bacillariophyceae</taxon>
        <taxon>Bacillariophycidae</taxon>
        <taxon>Naviculales</taxon>
        <taxon>Naviculaceae</taxon>
        <taxon>Fistulifera</taxon>
    </lineage>
</organism>
<evidence type="ECO:0000256" key="1">
    <source>
        <dbReference type="SAM" id="MobiDB-lite"/>
    </source>
</evidence>
<feature type="non-terminal residue" evidence="2">
    <location>
        <position position="1"/>
    </location>
</feature>
<name>A0A1Z5JBF1_FISSO</name>
<keyword evidence="3" id="KW-1185">Reference proteome</keyword>
<accession>A0A1Z5JBF1</accession>
<sequence length="322" mass="36329">KCSANQFTSEFTVVEFCTLKRVIVKVLKKKGEFNEEKHTVGTHTLRKTGFLFAVHGVLTMYNVSGRRSTNMPLLQPMDDDAICCAARHDKSTKTHALDGKYDDNIEVLADDYVENELKVNVDKVKNITFLQLVLVAMKSKQDNSDKTCKERFTEIANERNISKETQDELWHVMQEDRDNFRMYFAGAVEGSKTESNDTSKSDRGSLLDELMEPPKKKAKGRNYGIVSYETQRKVLAALSEPGDRKRTFEVGVEFATLSITSKGADAVDARSSSWVSKLRTCVKGWNNCIEGKCKKNKGGQEGFFKMKGNLAYTKYTCKCGNE</sequence>
<dbReference type="Proteomes" id="UP000198406">
    <property type="component" value="Unassembled WGS sequence"/>
</dbReference>
<evidence type="ECO:0000313" key="3">
    <source>
        <dbReference type="Proteomes" id="UP000198406"/>
    </source>
</evidence>
<feature type="region of interest" description="Disordered" evidence="1">
    <location>
        <begin position="191"/>
        <end position="213"/>
    </location>
</feature>
<proteinExistence type="predicted"/>
<protein>
    <submittedName>
        <fullName evidence="2">Uncharacterized protein</fullName>
    </submittedName>
</protein>
<gene>
    <name evidence="2" type="ORF">FisN_22Lu001</name>
</gene>
<comment type="caution">
    <text evidence="2">The sequence shown here is derived from an EMBL/GenBank/DDBJ whole genome shotgun (WGS) entry which is preliminary data.</text>
</comment>
<reference evidence="2 3" key="1">
    <citation type="journal article" date="2015" name="Plant Cell">
        <title>Oil accumulation by the oleaginous diatom Fistulifera solaris as revealed by the genome and transcriptome.</title>
        <authorList>
            <person name="Tanaka T."/>
            <person name="Maeda Y."/>
            <person name="Veluchamy A."/>
            <person name="Tanaka M."/>
            <person name="Abida H."/>
            <person name="Marechal E."/>
            <person name="Bowler C."/>
            <person name="Muto M."/>
            <person name="Sunaga Y."/>
            <person name="Tanaka M."/>
            <person name="Yoshino T."/>
            <person name="Taniguchi T."/>
            <person name="Fukuda Y."/>
            <person name="Nemoto M."/>
            <person name="Matsumoto M."/>
            <person name="Wong P.S."/>
            <person name="Aburatani S."/>
            <person name="Fujibuchi W."/>
        </authorList>
    </citation>
    <scope>NUCLEOTIDE SEQUENCE [LARGE SCALE GENOMIC DNA]</scope>
    <source>
        <strain evidence="2 3">JPCC DA0580</strain>
    </source>
</reference>